<name>A0A5D9CA34_9SPHN</name>
<dbReference type="InterPro" id="IPR019734">
    <property type="entry name" value="TPR_rpt"/>
</dbReference>
<keyword evidence="2 3" id="KW-0802">TPR repeat</keyword>
<dbReference type="SUPFAM" id="SSF48452">
    <property type="entry name" value="TPR-like"/>
    <property type="match status" value="3"/>
</dbReference>
<dbReference type="SMART" id="SM00028">
    <property type="entry name" value="TPR"/>
    <property type="match status" value="5"/>
</dbReference>
<feature type="region of interest" description="Disordered" evidence="4">
    <location>
        <begin position="505"/>
        <end position="542"/>
    </location>
</feature>
<evidence type="ECO:0000256" key="4">
    <source>
        <dbReference type="SAM" id="MobiDB-lite"/>
    </source>
</evidence>
<dbReference type="Proteomes" id="UP000322077">
    <property type="component" value="Unassembled WGS sequence"/>
</dbReference>
<feature type="repeat" description="TPR" evidence="3">
    <location>
        <begin position="54"/>
        <end position="87"/>
    </location>
</feature>
<dbReference type="Gene3D" id="1.25.40.10">
    <property type="entry name" value="Tetratricopeptide repeat domain"/>
    <property type="match status" value="3"/>
</dbReference>
<evidence type="ECO:0000313" key="6">
    <source>
        <dbReference type="Proteomes" id="UP000322077"/>
    </source>
</evidence>
<dbReference type="EMBL" id="VTOU01000002">
    <property type="protein sequence ID" value="TZG28022.1"/>
    <property type="molecule type" value="Genomic_DNA"/>
</dbReference>
<evidence type="ECO:0000256" key="2">
    <source>
        <dbReference type="ARBA" id="ARBA00022803"/>
    </source>
</evidence>
<dbReference type="PROSITE" id="PS50005">
    <property type="entry name" value="TPR"/>
    <property type="match status" value="1"/>
</dbReference>
<organism evidence="5 6">
    <name type="scientific">Sphingomonas montanisoli</name>
    <dbReference type="NCBI Taxonomy" id="2606412"/>
    <lineage>
        <taxon>Bacteria</taxon>
        <taxon>Pseudomonadati</taxon>
        <taxon>Pseudomonadota</taxon>
        <taxon>Alphaproteobacteria</taxon>
        <taxon>Sphingomonadales</taxon>
        <taxon>Sphingomonadaceae</taxon>
        <taxon>Sphingomonas</taxon>
    </lineage>
</organism>
<protein>
    <submittedName>
        <fullName evidence="5">Tetratricopeptide repeat protein</fullName>
    </submittedName>
</protein>
<proteinExistence type="predicted"/>
<accession>A0A5D9CA34</accession>
<gene>
    <name evidence="5" type="ORF">FYJ91_10850</name>
</gene>
<dbReference type="AlphaFoldDB" id="A0A5D9CA34"/>
<reference evidence="5 6" key="1">
    <citation type="submission" date="2019-08" db="EMBL/GenBank/DDBJ databases">
        <authorList>
            <person name="Wang G."/>
            <person name="Xu Z."/>
        </authorList>
    </citation>
    <scope>NUCLEOTIDE SEQUENCE [LARGE SCALE GENOMIC DNA]</scope>
    <source>
        <strain evidence="5 6">ZX</strain>
    </source>
</reference>
<evidence type="ECO:0000313" key="5">
    <source>
        <dbReference type="EMBL" id="TZG28022.1"/>
    </source>
</evidence>
<keyword evidence="6" id="KW-1185">Reference proteome</keyword>
<dbReference type="InterPro" id="IPR013105">
    <property type="entry name" value="TPR_2"/>
</dbReference>
<dbReference type="PANTHER" id="PTHR12558:SF13">
    <property type="entry name" value="CELL DIVISION CYCLE PROTEIN 27 HOMOLOG"/>
    <property type="match status" value="1"/>
</dbReference>
<keyword evidence="1" id="KW-0677">Repeat</keyword>
<evidence type="ECO:0000256" key="3">
    <source>
        <dbReference type="PROSITE-ProRule" id="PRU00339"/>
    </source>
</evidence>
<dbReference type="Pfam" id="PF07719">
    <property type="entry name" value="TPR_2"/>
    <property type="match status" value="1"/>
</dbReference>
<dbReference type="Pfam" id="PF14559">
    <property type="entry name" value="TPR_19"/>
    <property type="match status" value="1"/>
</dbReference>
<comment type="caution">
    <text evidence="5">The sequence shown here is derived from an EMBL/GenBank/DDBJ whole genome shotgun (WGS) entry which is preliminary data.</text>
</comment>
<evidence type="ECO:0000256" key="1">
    <source>
        <dbReference type="ARBA" id="ARBA00022737"/>
    </source>
</evidence>
<dbReference type="InterPro" id="IPR011990">
    <property type="entry name" value="TPR-like_helical_dom_sf"/>
</dbReference>
<sequence length="542" mass="59324">MTALAASMMLAGCGSGTERATKAVARFDAAYAKRSYWVARLEINRALRLEDDVPEYWNRLGRVELALGHYLNAYTAYKNALMLDPRNIEAVQSVAELSFSGGSQDDALKYADQILATQPRNLRMLIVKGSVALDRKQHDEAREIARKMLAIDPTNEAATILLARVDYALGEQDKAIALLEDSLKSQGDTIPRLVALLDMYRARDDFAPIEATYQRLFRLRPDDADIALEYARNMYEYKRGDLAAPVLSRMLRAKADDPRIEQRVVDLWTSMGDVIDIDQLRGLATSAGPELRVTLGRLAIEQRRFADAIEIVSPIVGAGPVNPANVEARVVQAGALAGLGQLGRAKPLIDDILTFDRSNPNALLVRVRIKLAERKLDEALEDAQAIVAKTPQDSGGRIMLARVYAARGDPAMAETHYARALTEISGAFDALQAYVAWLQATGKGDRALDVVRMFTRQNVDMTAGWALRGRLCAAARDANCLQSVIVGLTRLRGTDKLRRDLQAELDKLPKPPPMAVTLTPDQGADDFAPAGTAVPPPPGGTR</sequence>
<dbReference type="PANTHER" id="PTHR12558">
    <property type="entry name" value="CELL DIVISION CYCLE 16,23,27"/>
    <property type="match status" value="1"/>
</dbReference>
<dbReference type="Pfam" id="PF13432">
    <property type="entry name" value="TPR_16"/>
    <property type="match status" value="2"/>
</dbReference>